<name>A0A199UYL8_ANACO</name>
<feature type="transmembrane region" description="Helical" evidence="6">
    <location>
        <begin position="305"/>
        <end position="324"/>
    </location>
</feature>
<comment type="caution">
    <text evidence="8">The sequence shown here is derived from an EMBL/GenBank/DDBJ whole genome shotgun (WGS) entry which is preliminary data.</text>
</comment>
<feature type="transmembrane region" description="Helical" evidence="6">
    <location>
        <begin position="74"/>
        <end position="94"/>
    </location>
</feature>
<keyword evidence="3 6" id="KW-0812">Transmembrane</keyword>
<evidence type="ECO:0000256" key="3">
    <source>
        <dbReference type="ARBA" id="ARBA00022692"/>
    </source>
</evidence>
<feature type="transmembrane region" description="Helical" evidence="6">
    <location>
        <begin position="246"/>
        <end position="267"/>
    </location>
</feature>
<dbReference type="PANTHER" id="PTHR31218">
    <property type="entry name" value="WAT1-RELATED PROTEIN"/>
    <property type="match status" value="1"/>
</dbReference>
<evidence type="ECO:0000256" key="1">
    <source>
        <dbReference type="ARBA" id="ARBA00004141"/>
    </source>
</evidence>
<dbReference type="EMBL" id="LSRQ01004264">
    <property type="protein sequence ID" value="OAY69735.1"/>
    <property type="molecule type" value="Genomic_DNA"/>
</dbReference>
<protein>
    <recommendedName>
        <fullName evidence="6">WAT1-related protein</fullName>
    </recommendedName>
</protein>
<evidence type="ECO:0000256" key="2">
    <source>
        <dbReference type="ARBA" id="ARBA00007635"/>
    </source>
</evidence>
<comment type="similarity">
    <text evidence="2 6">Belongs to the drug/metabolite transporter (DMT) superfamily. Plant drug/metabolite exporter (P-DME) (TC 2.A.7.4) family.</text>
</comment>
<reference evidence="8 9" key="1">
    <citation type="journal article" date="2016" name="DNA Res.">
        <title>The draft genome of MD-2 pineapple using hybrid error correction of long reads.</title>
        <authorList>
            <person name="Redwan R.M."/>
            <person name="Saidin A."/>
            <person name="Kumar S.V."/>
        </authorList>
    </citation>
    <scope>NUCLEOTIDE SEQUENCE [LARGE SCALE GENOMIC DNA]</scope>
    <source>
        <strain evidence="9">cv. MD2</strain>
        <tissue evidence="8">Leaf</tissue>
    </source>
</reference>
<feature type="domain" description="EamA" evidence="7">
    <location>
        <begin position="183"/>
        <end position="321"/>
    </location>
</feature>
<dbReference type="GO" id="GO:0016020">
    <property type="term" value="C:membrane"/>
    <property type="evidence" value="ECO:0007669"/>
    <property type="project" value="UniProtKB-SubCell"/>
</dbReference>
<dbReference type="SUPFAM" id="SSF103481">
    <property type="entry name" value="Multidrug resistance efflux transporter EmrE"/>
    <property type="match status" value="2"/>
</dbReference>
<feature type="transmembrane region" description="Helical" evidence="6">
    <location>
        <begin position="106"/>
        <end position="124"/>
    </location>
</feature>
<dbReference type="InterPro" id="IPR037185">
    <property type="entry name" value="EmrE-like"/>
</dbReference>
<dbReference type="InterPro" id="IPR000620">
    <property type="entry name" value="EamA_dom"/>
</dbReference>
<feature type="transmembrane region" description="Helical" evidence="6">
    <location>
        <begin position="40"/>
        <end position="62"/>
    </location>
</feature>
<evidence type="ECO:0000313" key="8">
    <source>
        <dbReference type="EMBL" id="OAY69735.1"/>
    </source>
</evidence>
<dbReference type="GO" id="GO:0022857">
    <property type="term" value="F:transmembrane transporter activity"/>
    <property type="evidence" value="ECO:0007669"/>
    <property type="project" value="InterPro"/>
</dbReference>
<evidence type="ECO:0000259" key="7">
    <source>
        <dbReference type="Pfam" id="PF00892"/>
    </source>
</evidence>
<evidence type="ECO:0000313" key="9">
    <source>
        <dbReference type="Proteomes" id="UP000092600"/>
    </source>
</evidence>
<keyword evidence="5 6" id="KW-0472">Membrane</keyword>
<organism evidence="8 9">
    <name type="scientific">Ananas comosus</name>
    <name type="common">Pineapple</name>
    <name type="synonym">Ananas ananas</name>
    <dbReference type="NCBI Taxonomy" id="4615"/>
    <lineage>
        <taxon>Eukaryota</taxon>
        <taxon>Viridiplantae</taxon>
        <taxon>Streptophyta</taxon>
        <taxon>Embryophyta</taxon>
        <taxon>Tracheophyta</taxon>
        <taxon>Spermatophyta</taxon>
        <taxon>Magnoliopsida</taxon>
        <taxon>Liliopsida</taxon>
        <taxon>Poales</taxon>
        <taxon>Bromeliaceae</taxon>
        <taxon>Bromelioideae</taxon>
        <taxon>Ananas</taxon>
    </lineage>
</organism>
<proteinExistence type="inferred from homology"/>
<feature type="transmembrane region" description="Helical" evidence="6">
    <location>
        <begin position="213"/>
        <end position="234"/>
    </location>
</feature>
<dbReference type="Pfam" id="PF00892">
    <property type="entry name" value="EamA"/>
    <property type="match status" value="2"/>
</dbReference>
<dbReference type="InterPro" id="IPR030184">
    <property type="entry name" value="WAT1-related"/>
</dbReference>
<accession>A0A199UYL8</accession>
<feature type="transmembrane region" description="Helical" evidence="6">
    <location>
        <begin position="279"/>
        <end position="299"/>
    </location>
</feature>
<sequence length="372" mass="40527">MWLGGVVNGVKPYLYMVLLQIGFSGMYIVAAASLKRGMDHYVLVVYRNAVAVVVIAPFALWLERSRPKMTISTFLKIMALALLEPVLDQNFYYMGVKLTSASFGSALYNMLPAVTFLLATLLRIEKVNIRKRRGQAKIVGTIVTVAGALLMILYKGPAVEFPWSKGGTHHTTSPGQNSGNWLKGTIMLLGSCTSWAAFFILQSNTLDSYPAALSLTVLICLLGGMMSGTVALIVQRGDPKPWLIGFDMRLFTAIYAGVVCSGVAYYVQGIVIKQRGPVFVTAFNPLCMIVTAVMGSIILKEEITLGSVIGAVIIVVGLYSLIWGKNKDDLTQPSNSSENKQQNELPMTTTLHTGKLEIINHDSEMKGQNGKF</sequence>
<comment type="subcellular location">
    <subcellularLocation>
        <location evidence="1 6">Membrane</location>
        <topology evidence="1 6">Multi-pass membrane protein</topology>
    </subcellularLocation>
</comment>
<feature type="transmembrane region" description="Helical" evidence="6">
    <location>
        <begin position="136"/>
        <end position="154"/>
    </location>
</feature>
<evidence type="ECO:0000256" key="6">
    <source>
        <dbReference type="RuleBase" id="RU363077"/>
    </source>
</evidence>
<feature type="domain" description="EamA" evidence="7">
    <location>
        <begin position="15"/>
        <end position="152"/>
    </location>
</feature>
<feature type="transmembrane region" description="Helical" evidence="6">
    <location>
        <begin position="181"/>
        <end position="201"/>
    </location>
</feature>
<gene>
    <name evidence="8" type="ORF">ACMD2_25987</name>
</gene>
<dbReference type="AlphaFoldDB" id="A0A199UYL8"/>
<evidence type="ECO:0000256" key="4">
    <source>
        <dbReference type="ARBA" id="ARBA00022989"/>
    </source>
</evidence>
<evidence type="ECO:0000256" key="5">
    <source>
        <dbReference type="ARBA" id="ARBA00023136"/>
    </source>
</evidence>
<keyword evidence="4 6" id="KW-1133">Transmembrane helix</keyword>
<feature type="transmembrane region" description="Helical" evidence="6">
    <location>
        <begin position="12"/>
        <end position="34"/>
    </location>
</feature>
<dbReference type="Proteomes" id="UP000092600">
    <property type="component" value="Unassembled WGS sequence"/>
</dbReference>